<comment type="caution">
    <text evidence="2">The sequence shown here is derived from an EMBL/GenBank/DDBJ whole genome shotgun (WGS) entry which is preliminary data.</text>
</comment>
<dbReference type="PANTHER" id="PTHR36924:SF1">
    <property type="entry name" value="ANTITOXIN HIGA-1"/>
    <property type="match status" value="1"/>
</dbReference>
<gene>
    <name evidence="2" type="ORF">DmAi_29400</name>
</gene>
<dbReference type="RefSeq" id="WP_086655609.1">
    <property type="nucleotide sequence ID" value="NZ_BLJP01000029.1"/>
</dbReference>
<dbReference type="NCBIfam" id="TIGR02607">
    <property type="entry name" value="antidote_HigA"/>
    <property type="match status" value="1"/>
</dbReference>
<reference evidence="2 3" key="1">
    <citation type="journal article" date="2020" name="Cell Rep.">
        <title>Local necrotic cells trigger systemic immune activation via gut microbiome dysbiosis in Drosophila.</title>
        <authorList>
            <person name="Kosakamoto H."/>
            <person name="Yamauchi T."/>
            <person name="Akuzawa-Tokita Y."/>
            <person name="Nishimura K."/>
            <person name="Soga T."/>
            <person name="Murakami T."/>
            <person name="Mori H."/>
            <person name="Yamamoto K."/>
            <person name="Miyazaki R."/>
            <person name="Koto A."/>
            <person name="Miura M."/>
            <person name="Obata F."/>
        </authorList>
    </citation>
    <scope>NUCLEOTIDE SEQUENCE [LARGE SCALE GENOMIC DNA]</scope>
    <source>
        <strain evidence="2 3">Ai</strain>
    </source>
</reference>
<proteinExistence type="predicted"/>
<dbReference type="AlphaFoldDB" id="A0A6V8IB99"/>
<dbReference type="OrthoDB" id="3174593at2"/>
<keyword evidence="1" id="KW-0238">DNA-binding</keyword>
<evidence type="ECO:0000256" key="1">
    <source>
        <dbReference type="ARBA" id="ARBA00023125"/>
    </source>
</evidence>
<organism evidence="2 3">
    <name type="scientific">Acetobacter persici</name>
    <dbReference type="NCBI Taxonomy" id="1076596"/>
    <lineage>
        <taxon>Bacteria</taxon>
        <taxon>Pseudomonadati</taxon>
        <taxon>Pseudomonadota</taxon>
        <taxon>Alphaproteobacteria</taxon>
        <taxon>Acetobacterales</taxon>
        <taxon>Acetobacteraceae</taxon>
        <taxon>Acetobacter</taxon>
    </lineage>
</organism>
<accession>A0A6V8IB99</accession>
<dbReference type="EMBL" id="BLJP01000029">
    <property type="protein sequence ID" value="GFE94881.1"/>
    <property type="molecule type" value="Genomic_DNA"/>
</dbReference>
<evidence type="ECO:0008006" key="4">
    <source>
        <dbReference type="Google" id="ProtNLM"/>
    </source>
</evidence>
<dbReference type="SUPFAM" id="SSF47413">
    <property type="entry name" value="lambda repressor-like DNA-binding domains"/>
    <property type="match status" value="1"/>
</dbReference>
<keyword evidence="3" id="KW-1185">Reference proteome</keyword>
<dbReference type="Gene3D" id="1.10.260.40">
    <property type="entry name" value="lambda repressor-like DNA-binding domains"/>
    <property type="match status" value="1"/>
</dbReference>
<sequence>MARHSDRTPTHPGALLREDLLPAMGQSVTDLAARLALSEADLLDFLAERTPVAPELALRLGAVFGNGAAFWNRLQAAHDGRSHPPSGSYRNASPG</sequence>
<dbReference type="InterPro" id="IPR013430">
    <property type="entry name" value="Toxin_antidote_HigA"/>
</dbReference>
<evidence type="ECO:0000313" key="2">
    <source>
        <dbReference type="EMBL" id="GFE94881.1"/>
    </source>
</evidence>
<dbReference type="GO" id="GO:0003677">
    <property type="term" value="F:DNA binding"/>
    <property type="evidence" value="ECO:0007669"/>
    <property type="project" value="UniProtKB-KW"/>
</dbReference>
<dbReference type="Proteomes" id="UP000548726">
    <property type="component" value="Unassembled WGS sequence"/>
</dbReference>
<evidence type="ECO:0000313" key="3">
    <source>
        <dbReference type="Proteomes" id="UP000548726"/>
    </source>
</evidence>
<dbReference type="InterPro" id="IPR010982">
    <property type="entry name" value="Lambda_DNA-bd_dom_sf"/>
</dbReference>
<dbReference type="PANTHER" id="PTHR36924">
    <property type="entry name" value="ANTITOXIN HIGA-1"/>
    <property type="match status" value="1"/>
</dbReference>
<protein>
    <recommendedName>
        <fullName evidence="4">Addiction module antidote protein, HigA family</fullName>
    </recommendedName>
</protein>
<name>A0A6V8IB99_9PROT</name>